<comment type="caution">
    <text evidence="7">The sequence shown here is derived from an EMBL/GenBank/DDBJ whole genome shotgun (WGS) entry which is preliminary data.</text>
</comment>
<dbReference type="PANTHER" id="PTHR43557">
    <property type="entry name" value="APOPTOSIS-INDUCING FACTOR 1"/>
    <property type="match status" value="1"/>
</dbReference>
<dbReference type="EMBL" id="JBHUEJ010000036">
    <property type="protein sequence ID" value="MFD1712136.1"/>
    <property type="molecule type" value="Genomic_DNA"/>
</dbReference>
<dbReference type="PANTHER" id="PTHR43557:SF2">
    <property type="entry name" value="RIESKE DOMAIN-CONTAINING PROTEIN-RELATED"/>
    <property type="match status" value="1"/>
</dbReference>
<keyword evidence="3" id="KW-0274">FAD</keyword>
<reference evidence="8" key="1">
    <citation type="journal article" date="2019" name="Int. J. Syst. Evol. Microbiol.">
        <title>The Global Catalogue of Microorganisms (GCM) 10K type strain sequencing project: providing services to taxonomists for standard genome sequencing and annotation.</title>
        <authorList>
            <consortium name="The Broad Institute Genomics Platform"/>
            <consortium name="The Broad Institute Genome Sequencing Center for Infectious Disease"/>
            <person name="Wu L."/>
            <person name="Ma J."/>
        </authorList>
    </citation>
    <scope>NUCLEOTIDE SEQUENCE [LARGE SCALE GENOMIC DNA]</scope>
    <source>
        <strain evidence="8">LMG 29247</strain>
    </source>
</reference>
<dbReference type="PRINTS" id="PR00368">
    <property type="entry name" value="FADPNR"/>
</dbReference>
<dbReference type="RefSeq" id="WP_147912281.1">
    <property type="nucleotide sequence ID" value="NZ_JBHUEJ010000036.1"/>
</dbReference>
<evidence type="ECO:0000256" key="4">
    <source>
        <dbReference type="ARBA" id="ARBA00023002"/>
    </source>
</evidence>
<dbReference type="Proteomes" id="UP001597304">
    <property type="component" value="Unassembled WGS sequence"/>
</dbReference>
<dbReference type="Pfam" id="PF14759">
    <property type="entry name" value="Reductase_C"/>
    <property type="match status" value="1"/>
</dbReference>
<dbReference type="InterPro" id="IPR016156">
    <property type="entry name" value="FAD/NAD-linked_Rdtase_dimer_sf"/>
</dbReference>
<dbReference type="InterPro" id="IPR023753">
    <property type="entry name" value="FAD/NAD-binding_dom"/>
</dbReference>
<dbReference type="PRINTS" id="PR00411">
    <property type="entry name" value="PNDRDTASEI"/>
</dbReference>
<evidence type="ECO:0000256" key="1">
    <source>
        <dbReference type="ARBA" id="ARBA00001974"/>
    </source>
</evidence>
<dbReference type="InterPro" id="IPR036188">
    <property type="entry name" value="FAD/NAD-bd_sf"/>
</dbReference>
<sequence length="408" mass="42591">MVQAGVIVVGGGQGGFQVAASLREEGYQGSITLIGDEPGLPYQRPPLSKGFLAGKAQAQQIELRPPAFYAEQGIALLAPERVTSVDRAARRVGLASGASLAYEHLVLATGARARIPTVPGADLPGILPLRSRADAEAMLALLPQVRRLVVVGGGFIGLEVAAVGTDMGLDVRVIEFADRVLKRCVSAGVSAYLADAQAKRGVQFSFETGVIAFSGSEGRVARVQTSRDDDFEADLVVVGVGVEPNVELARQAGLPVQDGIVVDAHLLTADPAISAIGDCARYPTTWLAAPVRLESVQNAVDQARCVAARLAGRGTPYSKVPWFWSDQGDNRLQIAGVSEAGDSAVLRGDRACGKFSVFRFRAGRLAAVESINSPADHMAARKLLAAGTPVTPEQAADASLKLATLLAP</sequence>
<feature type="domain" description="FAD/NAD(P)-binding" evidence="5">
    <location>
        <begin position="6"/>
        <end position="303"/>
    </location>
</feature>
<evidence type="ECO:0000313" key="8">
    <source>
        <dbReference type="Proteomes" id="UP001597304"/>
    </source>
</evidence>
<keyword evidence="4" id="KW-0560">Oxidoreductase</keyword>
<proteinExistence type="predicted"/>
<organism evidence="7 8">
    <name type="scientific">Ottowia flava</name>
    <dbReference type="NCBI Taxonomy" id="2675430"/>
    <lineage>
        <taxon>Bacteria</taxon>
        <taxon>Pseudomonadati</taxon>
        <taxon>Pseudomonadota</taxon>
        <taxon>Betaproteobacteria</taxon>
        <taxon>Burkholderiales</taxon>
        <taxon>Comamonadaceae</taxon>
        <taxon>Ottowia</taxon>
    </lineage>
</organism>
<evidence type="ECO:0000259" key="6">
    <source>
        <dbReference type="Pfam" id="PF14759"/>
    </source>
</evidence>
<keyword evidence="2" id="KW-0285">Flavoprotein</keyword>
<dbReference type="SUPFAM" id="SSF51905">
    <property type="entry name" value="FAD/NAD(P)-binding domain"/>
    <property type="match status" value="2"/>
</dbReference>
<keyword evidence="8" id="KW-1185">Reference proteome</keyword>
<dbReference type="SUPFAM" id="SSF55424">
    <property type="entry name" value="FAD/NAD-linked reductases, dimerisation (C-terminal) domain"/>
    <property type="match status" value="1"/>
</dbReference>
<dbReference type="InterPro" id="IPR050446">
    <property type="entry name" value="FAD-oxidoreductase/Apoptosis"/>
</dbReference>
<evidence type="ECO:0000313" key="7">
    <source>
        <dbReference type="EMBL" id="MFD1712136.1"/>
    </source>
</evidence>
<accession>A0ABW4KZA9</accession>
<evidence type="ECO:0000256" key="3">
    <source>
        <dbReference type="ARBA" id="ARBA00022827"/>
    </source>
</evidence>
<comment type="cofactor">
    <cofactor evidence="1">
        <name>FAD</name>
        <dbReference type="ChEBI" id="CHEBI:57692"/>
    </cofactor>
</comment>
<dbReference type="Pfam" id="PF07992">
    <property type="entry name" value="Pyr_redox_2"/>
    <property type="match status" value="1"/>
</dbReference>
<dbReference type="Gene3D" id="3.50.50.60">
    <property type="entry name" value="FAD/NAD(P)-binding domain"/>
    <property type="match status" value="2"/>
</dbReference>
<evidence type="ECO:0000256" key="2">
    <source>
        <dbReference type="ARBA" id="ARBA00022630"/>
    </source>
</evidence>
<gene>
    <name evidence="7" type="ORF">ACFSF0_16110</name>
</gene>
<feature type="domain" description="Reductase C-terminal" evidence="6">
    <location>
        <begin position="322"/>
        <end position="406"/>
    </location>
</feature>
<dbReference type="Gene3D" id="3.30.390.30">
    <property type="match status" value="1"/>
</dbReference>
<dbReference type="InterPro" id="IPR028202">
    <property type="entry name" value="Reductase_C"/>
</dbReference>
<protein>
    <submittedName>
        <fullName evidence="7">NAD(P)/FAD-dependent oxidoreductase</fullName>
    </submittedName>
</protein>
<name>A0ABW4KZA9_9BURK</name>
<evidence type="ECO:0000259" key="5">
    <source>
        <dbReference type="Pfam" id="PF07992"/>
    </source>
</evidence>